<evidence type="ECO:0000313" key="3">
    <source>
        <dbReference type="Proteomes" id="UP000192393"/>
    </source>
</evidence>
<dbReference type="STRING" id="1434700.SAMN06296427_101240"/>
<evidence type="ECO:0000256" key="1">
    <source>
        <dbReference type="SAM" id="MobiDB-lite"/>
    </source>
</evidence>
<feature type="region of interest" description="Disordered" evidence="1">
    <location>
        <begin position="127"/>
        <end position="152"/>
    </location>
</feature>
<dbReference type="EMBL" id="FWXS01000001">
    <property type="protein sequence ID" value="SMC33644.1"/>
    <property type="molecule type" value="Genomic_DNA"/>
</dbReference>
<protein>
    <submittedName>
        <fullName evidence="2">Uncharacterized protein</fullName>
    </submittedName>
</protein>
<name>A0A1W1YBZ8_9FLAO</name>
<organism evidence="2 3">
    <name type="scientific">Moheibacter sediminis</name>
    <dbReference type="NCBI Taxonomy" id="1434700"/>
    <lineage>
        <taxon>Bacteria</taxon>
        <taxon>Pseudomonadati</taxon>
        <taxon>Bacteroidota</taxon>
        <taxon>Flavobacteriia</taxon>
        <taxon>Flavobacteriales</taxon>
        <taxon>Weeksellaceae</taxon>
        <taxon>Moheibacter</taxon>
    </lineage>
</organism>
<accession>A0A1W1YBZ8</accession>
<dbReference type="AlphaFoldDB" id="A0A1W1YBZ8"/>
<dbReference type="Proteomes" id="UP000192393">
    <property type="component" value="Unassembled WGS sequence"/>
</dbReference>
<reference evidence="2 3" key="1">
    <citation type="submission" date="2017-04" db="EMBL/GenBank/DDBJ databases">
        <authorList>
            <person name="Afonso C.L."/>
            <person name="Miller P.J."/>
            <person name="Scott M.A."/>
            <person name="Spackman E."/>
            <person name="Goraichik I."/>
            <person name="Dimitrov K.M."/>
            <person name="Suarez D.L."/>
            <person name="Swayne D.E."/>
        </authorList>
    </citation>
    <scope>NUCLEOTIDE SEQUENCE [LARGE SCALE GENOMIC DNA]</scope>
    <source>
        <strain evidence="2 3">CGMCC 1.12708</strain>
    </source>
</reference>
<sequence length="152" mass="17148">MIAVVYFSRNTLFLMVKFFNSNSKSMVTIINFKERNKDDGSSFFVLEVQGGIELVQSQKTGQFYATAKKAYIPSTFDGITCTALIGTQMPGEIEKVDCDPYEYTVQETGEVIMLTYRYQYVQEQKPKQEKAPWMSGNPDAFSKNGKAELAVA</sequence>
<gene>
    <name evidence="2" type="ORF">SAMN06296427_101240</name>
</gene>
<proteinExistence type="predicted"/>
<evidence type="ECO:0000313" key="2">
    <source>
        <dbReference type="EMBL" id="SMC33644.1"/>
    </source>
</evidence>
<keyword evidence="3" id="KW-1185">Reference proteome</keyword>